<keyword evidence="3 5" id="KW-0663">Pyridoxal phosphate</keyword>
<dbReference type="Gene3D" id="3.90.1150.10">
    <property type="entry name" value="Aspartate Aminotransferase, domain 1"/>
    <property type="match status" value="1"/>
</dbReference>
<dbReference type="PIRSF" id="PIRSF000524">
    <property type="entry name" value="SPT"/>
    <property type="match status" value="1"/>
</dbReference>
<dbReference type="GO" id="GO:0019265">
    <property type="term" value="P:glycine biosynthetic process, by transamination of glyoxylate"/>
    <property type="evidence" value="ECO:0007669"/>
    <property type="project" value="TreeGrafter"/>
</dbReference>
<evidence type="ECO:0000256" key="5">
    <source>
        <dbReference type="PIRSR" id="PIRSR000524-50"/>
    </source>
</evidence>
<organism evidence="7 8">
    <name type="scientific">Candidatus Desulfolinea nitratireducens</name>
    <dbReference type="NCBI Taxonomy" id="2841698"/>
    <lineage>
        <taxon>Bacteria</taxon>
        <taxon>Bacillati</taxon>
        <taxon>Chloroflexota</taxon>
        <taxon>Anaerolineae</taxon>
        <taxon>Anaerolineales</taxon>
        <taxon>Anaerolineales incertae sedis</taxon>
        <taxon>Candidatus Desulfolinea</taxon>
    </lineage>
</organism>
<protein>
    <submittedName>
        <fullName evidence="7">Alanine--glyoxylate aminotransferase family protein</fullName>
    </submittedName>
</protein>
<evidence type="ECO:0000256" key="2">
    <source>
        <dbReference type="ARBA" id="ARBA00009236"/>
    </source>
</evidence>
<dbReference type="EMBL" id="JACNJN010000157">
    <property type="protein sequence ID" value="MBC8336361.1"/>
    <property type="molecule type" value="Genomic_DNA"/>
</dbReference>
<feature type="modified residue" description="N6-(pyridoxal phosphate)lysine" evidence="5">
    <location>
        <position position="188"/>
    </location>
</feature>
<feature type="binding site" evidence="4">
    <location>
        <position position="331"/>
    </location>
    <ligand>
        <name>substrate</name>
    </ligand>
</feature>
<evidence type="ECO:0000256" key="4">
    <source>
        <dbReference type="PIRSR" id="PIRSR000524-1"/>
    </source>
</evidence>
<evidence type="ECO:0000256" key="1">
    <source>
        <dbReference type="ARBA" id="ARBA00001933"/>
    </source>
</evidence>
<dbReference type="Pfam" id="PF00266">
    <property type="entry name" value="Aminotran_5"/>
    <property type="match status" value="1"/>
</dbReference>
<dbReference type="Gene3D" id="3.40.640.10">
    <property type="entry name" value="Type I PLP-dependent aspartate aminotransferase-like (Major domain)"/>
    <property type="match status" value="1"/>
</dbReference>
<comment type="similarity">
    <text evidence="2">Belongs to the class-V pyridoxal-phosphate-dependent aminotransferase family.</text>
</comment>
<dbReference type="Proteomes" id="UP000614469">
    <property type="component" value="Unassembled WGS sequence"/>
</dbReference>
<dbReference type="GO" id="GO:0008453">
    <property type="term" value="F:alanine-glyoxylate transaminase activity"/>
    <property type="evidence" value="ECO:0007669"/>
    <property type="project" value="TreeGrafter"/>
</dbReference>
<name>A0A8J6NNN4_9CHLR</name>
<reference evidence="7 8" key="1">
    <citation type="submission" date="2020-08" db="EMBL/GenBank/DDBJ databases">
        <title>Bridging the membrane lipid divide: bacteria of the FCB group superphylum have the potential to synthesize archaeal ether lipids.</title>
        <authorList>
            <person name="Villanueva L."/>
            <person name="Von Meijenfeldt F.A.B."/>
            <person name="Westbye A.B."/>
            <person name="Yadav S."/>
            <person name="Hopmans E.C."/>
            <person name="Dutilh B.E."/>
            <person name="Sinninghe Damste J.S."/>
        </authorList>
    </citation>
    <scope>NUCLEOTIDE SEQUENCE [LARGE SCALE GENOMIC DNA]</scope>
    <source>
        <strain evidence="7">NIOZ-UU36</strain>
    </source>
</reference>
<dbReference type="InterPro" id="IPR015421">
    <property type="entry name" value="PyrdxlP-dep_Trfase_major"/>
</dbReference>
<dbReference type="PANTHER" id="PTHR21152">
    <property type="entry name" value="AMINOTRANSFERASE CLASS V"/>
    <property type="match status" value="1"/>
</dbReference>
<keyword evidence="7" id="KW-0032">Aminotransferase</keyword>
<dbReference type="GO" id="GO:0004760">
    <property type="term" value="F:L-serine-pyruvate transaminase activity"/>
    <property type="evidence" value="ECO:0007669"/>
    <property type="project" value="TreeGrafter"/>
</dbReference>
<comment type="cofactor">
    <cofactor evidence="1 5">
        <name>pyridoxal 5'-phosphate</name>
        <dbReference type="ChEBI" id="CHEBI:597326"/>
    </cofactor>
</comment>
<feature type="domain" description="Aminotransferase class V" evidence="6">
    <location>
        <begin position="58"/>
        <end position="322"/>
    </location>
</feature>
<dbReference type="InterPro" id="IPR024169">
    <property type="entry name" value="SP_NH2Trfase/AEP_transaminase"/>
</dbReference>
<sequence length="356" mass="39460">MYKKLFIPGPTHVVDEVLEAMAMPMIGHRDSLYSDMHGEVVEKLKKMLYTNNRIYLSTSSSTGMMEGAIRNCVMKKALMTDCGAFSKRWAQIATANGKQTEVIKVEMGEAITPEMVDEKLAQGGIDSVCITFNETSTGVTNPLKEIAALVKEKYPDVLVLVDAVSIMAGAEIRVDDWNLDVVLAGTQKAFAMPPGLCVVTVSDAAFARSENMENKGYYFDFVALEGKAVKNQTPATPAISLINALNVQMDRILAEGVEKRFARHAEMAKYIQDWARKYFGLYAADEKYLSPTVTNITNTRNISVADLNKELAKRGAMLSNGYGVLKEKAFRIAHMGDIQMEDLRWLTSQIEEILDL</sequence>
<dbReference type="InterPro" id="IPR015424">
    <property type="entry name" value="PyrdxlP-dep_Trfase"/>
</dbReference>
<keyword evidence="7" id="KW-0808">Transferase</keyword>
<evidence type="ECO:0000313" key="7">
    <source>
        <dbReference type="EMBL" id="MBC8336361.1"/>
    </source>
</evidence>
<evidence type="ECO:0000313" key="8">
    <source>
        <dbReference type="Proteomes" id="UP000614469"/>
    </source>
</evidence>
<dbReference type="AlphaFoldDB" id="A0A8J6NNN4"/>
<comment type="caution">
    <text evidence="7">The sequence shown here is derived from an EMBL/GenBank/DDBJ whole genome shotgun (WGS) entry which is preliminary data.</text>
</comment>
<evidence type="ECO:0000259" key="6">
    <source>
        <dbReference type="Pfam" id="PF00266"/>
    </source>
</evidence>
<gene>
    <name evidence="7" type="ORF">H8E29_13940</name>
</gene>
<proteinExistence type="inferred from homology"/>
<dbReference type="SUPFAM" id="SSF53383">
    <property type="entry name" value="PLP-dependent transferases"/>
    <property type="match status" value="1"/>
</dbReference>
<dbReference type="InterPro" id="IPR000192">
    <property type="entry name" value="Aminotrans_V_dom"/>
</dbReference>
<accession>A0A8J6NNN4</accession>
<evidence type="ECO:0000256" key="3">
    <source>
        <dbReference type="ARBA" id="ARBA00022898"/>
    </source>
</evidence>
<dbReference type="PANTHER" id="PTHR21152:SF40">
    <property type="entry name" value="ALANINE--GLYOXYLATE AMINOTRANSFERASE"/>
    <property type="match status" value="1"/>
</dbReference>
<dbReference type="InterPro" id="IPR015422">
    <property type="entry name" value="PyrdxlP-dep_Trfase_small"/>
</dbReference>